<evidence type="ECO:0000313" key="4">
    <source>
        <dbReference type="EMBL" id="AWI74392.1"/>
    </source>
</evidence>
<name>A0A2U8GLD2_9RHOO</name>
<organism evidence="4 5">
    <name type="scientific">Parazoarcus communis</name>
    <dbReference type="NCBI Taxonomy" id="41977"/>
    <lineage>
        <taxon>Bacteria</taxon>
        <taxon>Pseudomonadati</taxon>
        <taxon>Pseudomonadota</taxon>
        <taxon>Betaproteobacteria</taxon>
        <taxon>Rhodocyclales</taxon>
        <taxon>Zoogloeaceae</taxon>
        <taxon>Parazoarcus</taxon>
    </lineage>
</organism>
<dbReference type="Proteomes" id="UP000244930">
    <property type="component" value="Chromosome"/>
</dbReference>
<dbReference type="InterPro" id="IPR049492">
    <property type="entry name" value="BD-FAE-like_dom"/>
</dbReference>
<feature type="domain" description="BD-FAE-like" evidence="3">
    <location>
        <begin position="95"/>
        <end position="200"/>
    </location>
</feature>
<keyword evidence="5" id="KW-1185">Reference proteome</keyword>
<dbReference type="PANTHER" id="PTHR48081">
    <property type="entry name" value="AB HYDROLASE SUPERFAMILY PROTEIN C4A8.06C"/>
    <property type="match status" value="1"/>
</dbReference>
<evidence type="ECO:0000313" key="5">
    <source>
        <dbReference type="Proteomes" id="UP000244930"/>
    </source>
</evidence>
<dbReference type="EMBL" id="CP022187">
    <property type="protein sequence ID" value="AWI74392.1"/>
    <property type="molecule type" value="Genomic_DNA"/>
</dbReference>
<gene>
    <name evidence="4" type="ORF">CEW83_03460</name>
</gene>
<evidence type="ECO:0000256" key="2">
    <source>
        <dbReference type="SAM" id="MobiDB-lite"/>
    </source>
</evidence>
<dbReference type="Gene3D" id="3.40.50.1820">
    <property type="entry name" value="alpha/beta hydrolase"/>
    <property type="match status" value="1"/>
</dbReference>
<keyword evidence="1" id="KW-0378">Hydrolase</keyword>
<evidence type="ECO:0000259" key="3">
    <source>
        <dbReference type="Pfam" id="PF20434"/>
    </source>
</evidence>
<reference evidence="4 5" key="1">
    <citation type="submission" date="2017-06" db="EMBL/GenBank/DDBJ databases">
        <title>Azoarcus.</title>
        <authorList>
            <person name="Woo J.-H."/>
            <person name="Kim H.-S."/>
        </authorList>
    </citation>
    <scope>NUCLEOTIDE SEQUENCE [LARGE SCALE GENOMIC DNA]</scope>
    <source>
        <strain evidence="4 5">TSPY31</strain>
    </source>
</reference>
<dbReference type="GO" id="GO:0016787">
    <property type="term" value="F:hydrolase activity"/>
    <property type="evidence" value="ECO:0007669"/>
    <property type="project" value="UniProtKB-KW"/>
</dbReference>
<dbReference type="Pfam" id="PF20434">
    <property type="entry name" value="BD-FAE"/>
    <property type="match status" value="1"/>
</dbReference>
<dbReference type="PANTHER" id="PTHR48081:SF33">
    <property type="entry name" value="KYNURENINE FORMAMIDASE"/>
    <property type="match status" value="1"/>
</dbReference>
<evidence type="ECO:0000256" key="1">
    <source>
        <dbReference type="ARBA" id="ARBA00022801"/>
    </source>
</evidence>
<proteinExistence type="predicted"/>
<sequence>MPSSKRAAAPGAATTTHSRPNLNSGSVTLASDPTSLPDRLQPPPGTDFAREYDVSIRVPDFAGSLAAWGVRGKEARAAHPAELDLRYGPAAAETLDLFLPAHGEGPHPLLVFIHGGFWKRLHKDDFSWIAPPFIERGIAVAVVNYGLAPATTLDEITAQTRRSIAWLYRKAAHYGIDARRIVVSGHSAGGHLTCMAMATDWPALAPDLPQHLVAAGIALSPVVDLAPLASVPVLDADLDFNPERVATLSPILLQPATDAPLLGAVGGKESAEFRRQLALLENGWAAVWKGAVAMPEDDHLTLCDAFGRPDSALFEATIELFDGLSD</sequence>
<dbReference type="InterPro" id="IPR050300">
    <property type="entry name" value="GDXG_lipolytic_enzyme"/>
</dbReference>
<accession>A0A2U8GLD2</accession>
<dbReference type="InterPro" id="IPR029058">
    <property type="entry name" value="AB_hydrolase_fold"/>
</dbReference>
<feature type="region of interest" description="Disordered" evidence="2">
    <location>
        <begin position="1"/>
        <end position="48"/>
    </location>
</feature>
<dbReference type="KEGG" id="acom:CEW83_03460"/>
<dbReference type="SUPFAM" id="SSF53474">
    <property type="entry name" value="alpha/beta-Hydrolases"/>
    <property type="match status" value="1"/>
</dbReference>
<dbReference type="AlphaFoldDB" id="A0A2U8GLD2"/>
<protein>
    <recommendedName>
        <fullName evidence="3">BD-FAE-like domain-containing protein</fullName>
    </recommendedName>
</protein>
<feature type="compositionally biased region" description="Polar residues" evidence="2">
    <location>
        <begin position="13"/>
        <end position="34"/>
    </location>
</feature>